<protein>
    <submittedName>
        <fullName evidence="1">Uncharacterized protein</fullName>
    </submittedName>
</protein>
<dbReference type="RefSeq" id="WP_112664919.1">
    <property type="nucleotide sequence ID" value="NZ_QKVO01000001.1"/>
</dbReference>
<evidence type="ECO:0000313" key="2">
    <source>
        <dbReference type="Proteomes" id="UP000249762"/>
    </source>
</evidence>
<reference evidence="2" key="1">
    <citation type="submission" date="2018-06" db="EMBL/GenBank/DDBJ databases">
        <authorList>
            <person name="Martinez Ocampo F."/>
            <person name="Quiroz Castaneda R.E."/>
            <person name="Rojas Lopez X."/>
        </authorList>
    </citation>
    <scope>NUCLEOTIDE SEQUENCE [LARGE SCALE GENOMIC DNA]</scope>
    <source>
        <strain evidence="2">INIFAP02</strain>
    </source>
</reference>
<sequence>MRFLKRWIRKWQYTINSIQRNIHRKIKLIQLKINAIIRAIQQFFLRLWNKLVVIPCKFIVKWWNRLFWRHVVRFSRWVFRKTSFFRWKKFASATSEAEKERYRLFIEVLGGWKNIVAFKCKTKSWHLKIIHSFLIDWEKIPHFGIRVVQWNWPYLNLAIGSYSKWIFKRLRKTTKMPFRIKENKRAFK</sequence>
<accession>A0A328PV04</accession>
<dbReference type="AlphaFoldDB" id="A0A328PV04"/>
<keyword evidence="2" id="KW-1185">Reference proteome</keyword>
<dbReference type="EMBL" id="QKVO01000001">
    <property type="protein sequence ID" value="RAO95251.1"/>
    <property type="molecule type" value="Genomic_DNA"/>
</dbReference>
<dbReference type="Proteomes" id="UP000249762">
    <property type="component" value="Unassembled WGS sequence"/>
</dbReference>
<dbReference type="OrthoDB" id="397814at2"/>
<proteinExistence type="predicted"/>
<comment type="caution">
    <text evidence="1">The sequence shown here is derived from an EMBL/GenBank/DDBJ whole genome shotgun (WGS) entry which is preliminary data.</text>
</comment>
<evidence type="ECO:0000313" key="1">
    <source>
        <dbReference type="EMBL" id="RAO95251.1"/>
    </source>
</evidence>
<organism evidence="1 2">
    <name type="scientific">Mycoplasma wenyonii</name>
    <dbReference type="NCBI Taxonomy" id="65123"/>
    <lineage>
        <taxon>Bacteria</taxon>
        <taxon>Bacillati</taxon>
        <taxon>Mycoplasmatota</taxon>
        <taxon>Mollicutes</taxon>
        <taxon>Mycoplasmataceae</taxon>
        <taxon>Mycoplasma</taxon>
    </lineage>
</organism>
<gene>
    <name evidence="1" type="ORF">DNK47_00055</name>
</gene>
<name>A0A328PV04_9MOLU</name>